<dbReference type="Pfam" id="PF00550">
    <property type="entry name" value="PP-binding"/>
    <property type="match status" value="1"/>
</dbReference>
<dbReference type="GO" id="GO:0017000">
    <property type="term" value="P:antibiotic biosynthetic process"/>
    <property type="evidence" value="ECO:0007669"/>
    <property type="project" value="UniProtKB-ARBA"/>
</dbReference>
<dbReference type="RefSeq" id="WP_078915872.1">
    <property type="nucleotide sequence ID" value="NZ_ASYR01000021.1"/>
</dbReference>
<dbReference type="Proteomes" id="UP000731519">
    <property type="component" value="Unassembled WGS sequence"/>
</dbReference>
<dbReference type="PROSITE" id="PS50075">
    <property type="entry name" value="CARRIER"/>
    <property type="match status" value="1"/>
</dbReference>
<keyword evidence="1" id="KW-0596">Phosphopantetheine</keyword>
<evidence type="ECO:0000256" key="3">
    <source>
        <dbReference type="SAM" id="MobiDB-lite"/>
    </source>
</evidence>
<dbReference type="SMART" id="SM00823">
    <property type="entry name" value="PKS_PP"/>
    <property type="match status" value="1"/>
</dbReference>
<evidence type="ECO:0000313" key="5">
    <source>
        <dbReference type="EMBL" id="KAF0648689.1"/>
    </source>
</evidence>
<reference evidence="6 7" key="2">
    <citation type="submission" date="2016-09" db="EMBL/GenBank/DDBJ databases">
        <title>Streptomyces fradiae DSM40063, a candidate organism with high potential of specific P450 cytochromes.</title>
        <authorList>
            <person name="Grumaz C."/>
            <person name="Vainshtein Y."/>
            <person name="Kirstahler P."/>
            <person name="Sohn K."/>
        </authorList>
    </citation>
    <scope>NUCLEOTIDE SEQUENCE [LARGE SCALE GENOMIC DNA]</scope>
    <source>
        <strain evidence="6 7">DSM 40063</strain>
    </source>
</reference>
<dbReference type="EMBL" id="MIFZ01000304">
    <property type="protein sequence ID" value="OSY49876.1"/>
    <property type="molecule type" value="Genomic_DNA"/>
</dbReference>
<protein>
    <submittedName>
        <fullName evidence="6">Linear gramicidin synthase subunit D</fullName>
    </submittedName>
</protein>
<dbReference type="InterPro" id="IPR009081">
    <property type="entry name" value="PP-bd_ACP"/>
</dbReference>
<dbReference type="Gene3D" id="1.10.1200.10">
    <property type="entry name" value="ACP-like"/>
    <property type="match status" value="1"/>
</dbReference>
<dbReference type="InterPro" id="IPR036736">
    <property type="entry name" value="ACP-like_sf"/>
</dbReference>
<evidence type="ECO:0000256" key="2">
    <source>
        <dbReference type="ARBA" id="ARBA00022553"/>
    </source>
</evidence>
<gene>
    <name evidence="6" type="primary">lgrD_5</name>
    <name evidence="6" type="ORF">BG846_04492</name>
    <name evidence="5" type="ORF">K701_17005</name>
</gene>
<accession>A0A1Y2NQZ5</accession>
<feature type="region of interest" description="Disordered" evidence="3">
    <location>
        <begin position="1"/>
        <end position="27"/>
    </location>
</feature>
<evidence type="ECO:0000256" key="1">
    <source>
        <dbReference type="ARBA" id="ARBA00022450"/>
    </source>
</evidence>
<evidence type="ECO:0000313" key="6">
    <source>
        <dbReference type="EMBL" id="OSY49876.1"/>
    </source>
</evidence>
<name>A0A1Y2NQZ5_STRFR</name>
<evidence type="ECO:0000313" key="7">
    <source>
        <dbReference type="Proteomes" id="UP000194318"/>
    </source>
</evidence>
<organism evidence="6 7">
    <name type="scientific">Streptomyces fradiae ATCC 10745 = DSM 40063</name>
    <dbReference type="NCBI Taxonomy" id="1319510"/>
    <lineage>
        <taxon>Bacteria</taxon>
        <taxon>Bacillati</taxon>
        <taxon>Actinomycetota</taxon>
        <taxon>Actinomycetes</taxon>
        <taxon>Kitasatosporales</taxon>
        <taxon>Streptomycetaceae</taxon>
        <taxon>Streptomyces</taxon>
    </lineage>
</organism>
<dbReference type="GO" id="GO:0031177">
    <property type="term" value="F:phosphopantetheine binding"/>
    <property type="evidence" value="ECO:0007669"/>
    <property type="project" value="InterPro"/>
</dbReference>
<keyword evidence="2" id="KW-0597">Phosphoprotein</keyword>
<sequence length="107" mass="10875">MSRTTTLTAAPTEATAPTATGPTPPAAGVSAAAVTDLLVGVYRDALGVPDLDELSDFYENGGDSLTAFQVTARLQDALGVDVPVSLVFAYPTPADLADVVHSDLIEG</sequence>
<reference evidence="5 8" key="1">
    <citation type="submission" date="2013-05" db="EMBL/GenBank/DDBJ databases">
        <title>Genome Sequence of Streptomyces fradiae.</title>
        <authorList>
            <person name="Kirby R."/>
        </authorList>
    </citation>
    <scope>NUCLEOTIDE SEQUENCE [LARGE SCALE GENOMIC DNA]</scope>
    <source>
        <strain evidence="5 8">ATCC 10745</strain>
    </source>
</reference>
<keyword evidence="8" id="KW-1185">Reference proteome</keyword>
<evidence type="ECO:0000313" key="8">
    <source>
        <dbReference type="Proteomes" id="UP000731519"/>
    </source>
</evidence>
<dbReference type="Proteomes" id="UP000194318">
    <property type="component" value="Unassembled WGS sequence"/>
</dbReference>
<dbReference type="GO" id="GO:0005737">
    <property type="term" value="C:cytoplasm"/>
    <property type="evidence" value="ECO:0007669"/>
    <property type="project" value="TreeGrafter"/>
</dbReference>
<dbReference type="GeneID" id="91406819"/>
<dbReference type="SUPFAM" id="SSF47336">
    <property type="entry name" value="ACP-like"/>
    <property type="match status" value="1"/>
</dbReference>
<evidence type="ECO:0000259" key="4">
    <source>
        <dbReference type="PROSITE" id="PS50075"/>
    </source>
</evidence>
<dbReference type="EMBL" id="ASYR01000021">
    <property type="protein sequence ID" value="KAF0648689.1"/>
    <property type="molecule type" value="Genomic_DNA"/>
</dbReference>
<dbReference type="InterPro" id="IPR020806">
    <property type="entry name" value="PKS_PP-bd"/>
</dbReference>
<dbReference type="AlphaFoldDB" id="A0A1Y2NQZ5"/>
<dbReference type="GO" id="GO:0044550">
    <property type="term" value="P:secondary metabolite biosynthetic process"/>
    <property type="evidence" value="ECO:0007669"/>
    <property type="project" value="TreeGrafter"/>
</dbReference>
<comment type="caution">
    <text evidence="6">The sequence shown here is derived from an EMBL/GenBank/DDBJ whole genome shotgun (WGS) entry which is preliminary data.</text>
</comment>
<dbReference type="PANTHER" id="PTHR45527">
    <property type="entry name" value="NONRIBOSOMAL PEPTIDE SYNTHETASE"/>
    <property type="match status" value="1"/>
</dbReference>
<proteinExistence type="predicted"/>
<feature type="domain" description="Carrier" evidence="4">
    <location>
        <begin position="29"/>
        <end position="104"/>
    </location>
</feature>
<dbReference type="GO" id="GO:0043041">
    <property type="term" value="P:amino acid activation for nonribosomal peptide biosynthetic process"/>
    <property type="evidence" value="ECO:0007669"/>
    <property type="project" value="TreeGrafter"/>
</dbReference>
<dbReference type="PANTHER" id="PTHR45527:SF1">
    <property type="entry name" value="FATTY ACID SYNTHASE"/>
    <property type="match status" value="1"/>
</dbReference>